<dbReference type="EMBL" id="JAJJMB010008936">
    <property type="protein sequence ID" value="KAI3919080.1"/>
    <property type="molecule type" value="Genomic_DNA"/>
</dbReference>
<dbReference type="AlphaFoldDB" id="A0AAD4SS87"/>
<protein>
    <submittedName>
        <fullName evidence="2">Uncharacterized protein</fullName>
    </submittedName>
</protein>
<proteinExistence type="predicted"/>
<evidence type="ECO:0000313" key="3">
    <source>
        <dbReference type="Proteomes" id="UP001202328"/>
    </source>
</evidence>
<dbReference type="InterPro" id="IPR023393">
    <property type="entry name" value="START-like_dom_sf"/>
</dbReference>
<keyword evidence="1" id="KW-0732">Signal</keyword>
<gene>
    <name evidence="2" type="ORF">MKW98_016633</name>
</gene>
<sequence>MMKPAIFVVVFMFFLMGKGADSMRYELNNEIDVPLSASSIWQVYACKELPKLIVKLLPEVFDRIDYIEGNGGVGTVIRIVFPP</sequence>
<feature type="chain" id="PRO_5042269404" evidence="1">
    <location>
        <begin position="21"/>
        <end position="83"/>
    </location>
</feature>
<dbReference type="Proteomes" id="UP001202328">
    <property type="component" value="Unassembled WGS sequence"/>
</dbReference>
<feature type="signal peptide" evidence="1">
    <location>
        <begin position="1"/>
        <end position="20"/>
    </location>
</feature>
<accession>A0AAD4SS87</accession>
<comment type="caution">
    <text evidence="2">The sequence shown here is derived from an EMBL/GenBank/DDBJ whole genome shotgun (WGS) entry which is preliminary data.</text>
</comment>
<dbReference type="Gene3D" id="3.30.530.20">
    <property type="match status" value="1"/>
</dbReference>
<name>A0AAD4SS87_9MAGN</name>
<evidence type="ECO:0000313" key="2">
    <source>
        <dbReference type="EMBL" id="KAI3919080.1"/>
    </source>
</evidence>
<reference evidence="2" key="1">
    <citation type="submission" date="2022-04" db="EMBL/GenBank/DDBJ databases">
        <title>A functionally conserved STORR gene fusion in Papaver species that diverged 16.8 million years ago.</title>
        <authorList>
            <person name="Catania T."/>
        </authorList>
    </citation>
    <scope>NUCLEOTIDE SEQUENCE</scope>
    <source>
        <strain evidence="2">S-188037</strain>
    </source>
</reference>
<keyword evidence="3" id="KW-1185">Reference proteome</keyword>
<dbReference type="SUPFAM" id="SSF55961">
    <property type="entry name" value="Bet v1-like"/>
    <property type="match status" value="1"/>
</dbReference>
<feature type="non-terminal residue" evidence="2">
    <location>
        <position position="83"/>
    </location>
</feature>
<organism evidence="2 3">
    <name type="scientific">Papaver atlanticum</name>
    <dbReference type="NCBI Taxonomy" id="357466"/>
    <lineage>
        <taxon>Eukaryota</taxon>
        <taxon>Viridiplantae</taxon>
        <taxon>Streptophyta</taxon>
        <taxon>Embryophyta</taxon>
        <taxon>Tracheophyta</taxon>
        <taxon>Spermatophyta</taxon>
        <taxon>Magnoliopsida</taxon>
        <taxon>Ranunculales</taxon>
        <taxon>Papaveraceae</taxon>
        <taxon>Papaveroideae</taxon>
        <taxon>Papaver</taxon>
    </lineage>
</organism>
<evidence type="ECO:0000256" key="1">
    <source>
        <dbReference type="SAM" id="SignalP"/>
    </source>
</evidence>